<proteinExistence type="predicted"/>
<gene>
    <name evidence="2" type="ORF">N7460_007507</name>
</gene>
<reference evidence="2" key="2">
    <citation type="submission" date="2023-01" db="EMBL/GenBank/DDBJ databases">
        <authorList>
            <person name="Petersen C."/>
        </authorList>
    </citation>
    <scope>NUCLEOTIDE SEQUENCE</scope>
    <source>
        <strain evidence="2">IBT 15450</strain>
    </source>
</reference>
<dbReference type="AlphaFoldDB" id="A0AAD6IA46"/>
<evidence type="ECO:0000313" key="2">
    <source>
        <dbReference type="EMBL" id="KAJ6038790.1"/>
    </source>
</evidence>
<evidence type="ECO:0000313" key="3">
    <source>
        <dbReference type="Proteomes" id="UP001219568"/>
    </source>
</evidence>
<keyword evidence="1" id="KW-0812">Transmembrane</keyword>
<accession>A0AAD6IA46</accession>
<protein>
    <submittedName>
        <fullName evidence="2">Uncharacterized protein</fullName>
    </submittedName>
</protein>
<dbReference type="EMBL" id="JAQJZL010000008">
    <property type="protein sequence ID" value="KAJ6038790.1"/>
    <property type="molecule type" value="Genomic_DNA"/>
</dbReference>
<evidence type="ECO:0000256" key="1">
    <source>
        <dbReference type="SAM" id="Phobius"/>
    </source>
</evidence>
<feature type="transmembrane region" description="Helical" evidence="1">
    <location>
        <begin position="51"/>
        <end position="72"/>
    </location>
</feature>
<sequence length="163" mass="18031">MLRKLNVATDDIPRTKFRLHIAIGSLVALTFILIIARVADSGTPRARTNTWGIAVCVKSAVFMAYQICTGHVDRLKKWHSTKVNVVLNVIDTVFWFALFIISILGAAASRSTSSRVLGVIVILLTIVLCPMVAFFTFICMCERRYFKQHGTLPGEAAKYPSGV</sequence>
<reference evidence="2" key="1">
    <citation type="journal article" date="2023" name="IMA Fungus">
        <title>Comparative genomic study of the Penicillium genus elucidates a diverse pangenome and 15 lateral gene transfer events.</title>
        <authorList>
            <person name="Petersen C."/>
            <person name="Sorensen T."/>
            <person name="Nielsen M.R."/>
            <person name="Sondergaard T.E."/>
            <person name="Sorensen J.L."/>
            <person name="Fitzpatrick D.A."/>
            <person name="Frisvad J.C."/>
            <person name="Nielsen K.L."/>
        </authorList>
    </citation>
    <scope>NUCLEOTIDE SEQUENCE</scope>
    <source>
        <strain evidence="2">IBT 15450</strain>
    </source>
</reference>
<feature type="transmembrane region" description="Helical" evidence="1">
    <location>
        <begin position="84"/>
        <end position="104"/>
    </location>
</feature>
<keyword evidence="1" id="KW-1133">Transmembrane helix</keyword>
<keyword evidence="1" id="KW-0472">Membrane</keyword>
<comment type="caution">
    <text evidence="2">The sequence shown here is derived from an EMBL/GenBank/DDBJ whole genome shotgun (WGS) entry which is preliminary data.</text>
</comment>
<dbReference type="Proteomes" id="UP001219568">
    <property type="component" value="Unassembled WGS sequence"/>
</dbReference>
<organism evidence="2 3">
    <name type="scientific">Penicillium canescens</name>
    <dbReference type="NCBI Taxonomy" id="5083"/>
    <lineage>
        <taxon>Eukaryota</taxon>
        <taxon>Fungi</taxon>
        <taxon>Dikarya</taxon>
        <taxon>Ascomycota</taxon>
        <taxon>Pezizomycotina</taxon>
        <taxon>Eurotiomycetes</taxon>
        <taxon>Eurotiomycetidae</taxon>
        <taxon>Eurotiales</taxon>
        <taxon>Aspergillaceae</taxon>
        <taxon>Penicillium</taxon>
    </lineage>
</organism>
<name>A0AAD6IA46_PENCN</name>
<feature type="transmembrane region" description="Helical" evidence="1">
    <location>
        <begin position="116"/>
        <end position="139"/>
    </location>
</feature>
<keyword evidence="3" id="KW-1185">Reference proteome</keyword>
<feature type="transmembrane region" description="Helical" evidence="1">
    <location>
        <begin position="21"/>
        <end position="39"/>
    </location>
</feature>